<organism evidence="3 4">
    <name type="scientific">Stichopus japonicus</name>
    <name type="common">Sea cucumber</name>
    <dbReference type="NCBI Taxonomy" id="307972"/>
    <lineage>
        <taxon>Eukaryota</taxon>
        <taxon>Metazoa</taxon>
        <taxon>Echinodermata</taxon>
        <taxon>Eleutherozoa</taxon>
        <taxon>Echinozoa</taxon>
        <taxon>Holothuroidea</taxon>
        <taxon>Aspidochirotacea</taxon>
        <taxon>Aspidochirotida</taxon>
        <taxon>Stichopodidae</taxon>
        <taxon>Apostichopus</taxon>
    </lineage>
</organism>
<keyword evidence="2" id="KW-0472">Membrane</keyword>
<proteinExistence type="predicted"/>
<evidence type="ECO:0000313" key="4">
    <source>
        <dbReference type="Proteomes" id="UP000230750"/>
    </source>
</evidence>
<keyword evidence="4" id="KW-1185">Reference proteome</keyword>
<dbReference type="Proteomes" id="UP000230750">
    <property type="component" value="Unassembled WGS sequence"/>
</dbReference>
<dbReference type="EMBL" id="MRZV01000009">
    <property type="protein sequence ID" value="PIK62558.1"/>
    <property type="molecule type" value="Genomic_DNA"/>
</dbReference>
<sequence length="231" mass="26203">MDILFTTDHTTTRTGFYAIVSFIDPNDYSPRTESSSKISTCSLIVTLIVATLSFLLGFRFHKRLMELEENVSGIHLINPGLDIVPSINEYQEANESDNTHNKSANKLEESENVGGYIRMRPSKKHVKPKPKPVEEKVYAVPDAVCDQDKSPEPSAGYAQSIPNPSEYQQISDDVVYDQYTPAQYEQPGNITDSAPTKNQRPILQHQTHITHRKLMLQLLIARHLHQLMQRN</sequence>
<dbReference type="AlphaFoldDB" id="A0A2G8LQM6"/>
<evidence type="ECO:0000256" key="1">
    <source>
        <dbReference type="SAM" id="MobiDB-lite"/>
    </source>
</evidence>
<evidence type="ECO:0000256" key="2">
    <source>
        <dbReference type="SAM" id="Phobius"/>
    </source>
</evidence>
<reference evidence="3 4" key="1">
    <citation type="journal article" date="2017" name="PLoS Biol.">
        <title>The sea cucumber genome provides insights into morphological evolution and visceral regeneration.</title>
        <authorList>
            <person name="Zhang X."/>
            <person name="Sun L."/>
            <person name="Yuan J."/>
            <person name="Sun Y."/>
            <person name="Gao Y."/>
            <person name="Zhang L."/>
            <person name="Li S."/>
            <person name="Dai H."/>
            <person name="Hamel J.F."/>
            <person name="Liu C."/>
            <person name="Yu Y."/>
            <person name="Liu S."/>
            <person name="Lin W."/>
            <person name="Guo K."/>
            <person name="Jin S."/>
            <person name="Xu P."/>
            <person name="Storey K.B."/>
            <person name="Huan P."/>
            <person name="Zhang T."/>
            <person name="Zhou Y."/>
            <person name="Zhang J."/>
            <person name="Lin C."/>
            <person name="Li X."/>
            <person name="Xing L."/>
            <person name="Huo D."/>
            <person name="Sun M."/>
            <person name="Wang L."/>
            <person name="Mercier A."/>
            <person name="Li F."/>
            <person name="Yang H."/>
            <person name="Xiang J."/>
        </authorList>
    </citation>
    <scope>NUCLEOTIDE SEQUENCE [LARGE SCALE GENOMIC DNA]</scope>
    <source>
        <strain evidence="3">Shaxun</strain>
        <tissue evidence="3">Muscle</tissue>
    </source>
</reference>
<evidence type="ECO:0000313" key="3">
    <source>
        <dbReference type="EMBL" id="PIK62558.1"/>
    </source>
</evidence>
<feature type="transmembrane region" description="Helical" evidence="2">
    <location>
        <begin position="37"/>
        <end position="58"/>
    </location>
</feature>
<keyword evidence="2" id="KW-0812">Transmembrane</keyword>
<gene>
    <name evidence="3" type="ORF">BSL78_00454</name>
</gene>
<accession>A0A2G8LQM6</accession>
<name>A0A2G8LQM6_STIJA</name>
<comment type="caution">
    <text evidence="3">The sequence shown here is derived from an EMBL/GenBank/DDBJ whole genome shotgun (WGS) entry which is preliminary data.</text>
</comment>
<keyword evidence="2" id="KW-1133">Transmembrane helix</keyword>
<protein>
    <submittedName>
        <fullName evidence="3">Uncharacterized protein</fullName>
    </submittedName>
</protein>
<feature type="region of interest" description="Disordered" evidence="1">
    <location>
        <begin position="146"/>
        <end position="165"/>
    </location>
</feature>